<dbReference type="Pfam" id="PF18553">
    <property type="entry name" value="PheRS_DBD3"/>
    <property type="match status" value="1"/>
</dbReference>
<dbReference type="AlphaFoldDB" id="A0A7J0F929"/>
<evidence type="ECO:0000313" key="4">
    <source>
        <dbReference type="Proteomes" id="UP000585474"/>
    </source>
</evidence>
<dbReference type="EMBL" id="BJWL01000010">
    <property type="protein sequence ID" value="GFY95113.1"/>
    <property type="molecule type" value="Genomic_DNA"/>
</dbReference>
<proteinExistence type="predicted"/>
<keyword evidence="3" id="KW-0436">Ligase</keyword>
<dbReference type="Pfam" id="PF18552">
    <property type="entry name" value="PheRS_DBD1"/>
    <property type="match status" value="1"/>
</dbReference>
<name>A0A7J0F929_9ERIC</name>
<evidence type="ECO:0000259" key="2">
    <source>
        <dbReference type="Pfam" id="PF18553"/>
    </source>
</evidence>
<dbReference type="InterPro" id="IPR040725">
    <property type="entry name" value="PheRS_DBD3"/>
</dbReference>
<protein>
    <submittedName>
        <fullName evidence="3">Phenylalanyl-tRNA synthetase, putative</fullName>
    </submittedName>
</protein>
<dbReference type="Gene3D" id="3.30.1370.240">
    <property type="match status" value="1"/>
</dbReference>
<evidence type="ECO:0000313" key="3">
    <source>
        <dbReference type="EMBL" id="GFY95113.1"/>
    </source>
</evidence>
<keyword evidence="3" id="KW-0030">Aminoacyl-tRNA synthetase</keyword>
<sequence>MAEEAVLGFLEKNEEITDSGQFAAERGIDHQEITNIIKSLYGFKPVDARDIKREKWVLTDEGRTYAAAGSPEVQLFSAIPPEGISLEELQRKLDPTVLKIGRFQVIKNQWVDMGKQIVTRKMKNNVSIEVFLPHRHHVYNSNISLISLLMLIICCRFKMWKTKLNTCFYGSKMERWLCQ</sequence>
<keyword evidence="4" id="KW-1185">Reference proteome</keyword>
<evidence type="ECO:0000259" key="1">
    <source>
        <dbReference type="Pfam" id="PF18552"/>
    </source>
</evidence>
<reference evidence="3 4" key="1">
    <citation type="submission" date="2019-07" db="EMBL/GenBank/DDBJ databases">
        <title>De Novo Assembly of kiwifruit Actinidia rufa.</title>
        <authorList>
            <person name="Sugita-Konishi S."/>
            <person name="Sato K."/>
            <person name="Mori E."/>
            <person name="Abe Y."/>
            <person name="Kisaki G."/>
            <person name="Hamano K."/>
            <person name="Suezawa K."/>
            <person name="Otani M."/>
            <person name="Fukuda T."/>
            <person name="Manabe T."/>
            <person name="Gomi K."/>
            <person name="Tabuchi M."/>
            <person name="Akimitsu K."/>
            <person name="Kataoka I."/>
        </authorList>
    </citation>
    <scope>NUCLEOTIDE SEQUENCE [LARGE SCALE GENOMIC DNA]</scope>
    <source>
        <strain evidence="4">cv. Fuchu</strain>
    </source>
</reference>
<comment type="caution">
    <text evidence="3">The sequence shown here is derived from an EMBL/GenBank/DDBJ whole genome shotgun (WGS) entry which is preliminary data.</text>
</comment>
<gene>
    <name evidence="3" type="ORF">Acr_10g0004980</name>
</gene>
<dbReference type="InterPro" id="IPR040724">
    <property type="entry name" value="PheRS_DBD1"/>
</dbReference>
<dbReference type="OrthoDB" id="238316at2759"/>
<accession>A0A7J0F929</accession>
<feature type="domain" description="PheRS DNA binding" evidence="2">
    <location>
        <begin position="70"/>
        <end position="123"/>
    </location>
</feature>
<dbReference type="GO" id="GO:0004812">
    <property type="term" value="F:aminoacyl-tRNA ligase activity"/>
    <property type="evidence" value="ECO:0007669"/>
    <property type="project" value="UniProtKB-KW"/>
</dbReference>
<dbReference type="Proteomes" id="UP000585474">
    <property type="component" value="Unassembled WGS sequence"/>
</dbReference>
<organism evidence="3 4">
    <name type="scientific">Actinidia rufa</name>
    <dbReference type="NCBI Taxonomy" id="165716"/>
    <lineage>
        <taxon>Eukaryota</taxon>
        <taxon>Viridiplantae</taxon>
        <taxon>Streptophyta</taxon>
        <taxon>Embryophyta</taxon>
        <taxon>Tracheophyta</taxon>
        <taxon>Spermatophyta</taxon>
        <taxon>Magnoliopsida</taxon>
        <taxon>eudicotyledons</taxon>
        <taxon>Gunneridae</taxon>
        <taxon>Pentapetalae</taxon>
        <taxon>asterids</taxon>
        <taxon>Ericales</taxon>
        <taxon>Actinidiaceae</taxon>
        <taxon>Actinidia</taxon>
    </lineage>
</organism>
<feature type="domain" description="PheRS DNA binding" evidence="1">
    <location>
        <begin position="3"/>
        <end position="44"/>
    </location>
</feature>